<gene>
    <name evidence="22" type="ORF">SNE40_022646</name>
</gene>
<comment type="subcellular location">
    <subcellularLocation>
        <location evidence="2">Mitochondrion inner membrane</location>
        <topology evidence="2">Peripheral membrane protein</topology>
    </subcellularLocation>
    <subcellularLocation>
        <location evidence="1">Mitochondrion matrix</location>
        <location evidence="1">Mitochondrion nucleoid</location>
    </subcellularLocation>
</comment>
<dbReference type="EMBL" id="JAZGQO010000021">
    <property type="protein sequence ID" value="KAK6165803.1"/>
    <property type="molecule type" value="Genomic_DNA"/>
</dbReference>
<comment type="catalytic activity">
    <reaction evidence="16">
        <text>ATP + H2O = ADP + phosphate + H(+)</text>
        <dbReference type="Rhea" id="RHEA:13065"/>
        <dbReference type="ChEBI" id="CHEBI:15377"/>
        <dbReference type="ChEBI" id="CHEBI:15378"/>
        <dbReference type="ChEBI" id="CHEBI:30616"/>
        <dbReference type="ChEBI" id="CHEBI:43474"/>
        <dbReference type="ChEBI" id="CHEBI:456216"/>
        <dbReference type="EC" id="5.6.2.3"/>
    </reaction>
</comment>
<accession>A0AAN8G166</accession>
<evidence type="ECO:0000256" key="4">
    <source>
        <dbReference type="ARBA" id="ARBA00022741"/>
    </source>
</evidence>
<keyword evidence="14" id="KW-1135">Mitochondrion nucleoid</keyword>
<dbReference type="InterPro" id="IPR027417">
    <property type="entry name" value="P-loop_NTPase"/>
</dbReference>
<dbReference type="InterPro" id="IPR034154">
    <property type="entry name" value="TOPRIM_DnaG/twinkle"/>
</dbReference>
<dbReference type="GO" id="GO:0006264">
    <property type="term" value="P:mitochondrial DNA replication"/>
    <property type="evidence" value="ECO:0007669"/>
    <property type="project" value="TreeGrafter"/>
</dbReference>
<evidence type="ECO:0000256" key="19">
    <source>
        <dbReference type="ARBA" id="ARBA00075597"/>
    </source>
</evidence>
<evidence type="ECO:0000256" key="18">
    <source>
        <dbReference type="ARBA" id="ARBA00074853"/>
    </source>
</evidence>
<keyword evidence="11" id="KW-0496">Mitochondrion</keyword>
<dbReference type="CDD" id="cd01029">
    <property type="entry name" value="TOPRIM_primases"/>
    <property type="match status" value="1"/>
</dbReference>
<dbReference type="SUPFAM" id="SSF52540">
    <property type="entry name" value="P-loop containing nucleoside triphosphate hydrolases"/>
    <property type="match status" value="1"/>
</dbReference>
<keyword evidence="5" id="KW-0999">Mitochondrion inner membrane</keyword>
<protein>
    <recommendedName>
        <fullName evidence="18">Twinkle mtDNA helicase</fullName>
        <ecNumber evidence="15">5.6.2.3</ecNumber>
    </recommendedName>
    <alternativeName>
        <fullName evidence="19">Twinkle protein, mitochondrial</fullName>
    </alternativeName>
</protein>
<evidence type="ECO:0000256" key="16">
    <source>
        <dbReference type="ARBA" id="ARBA00048954"/>
    </source>
</evidence>
<keyword evidence="3" id="KW-0235">DNA replication</keyword>
<evidence type="ECO:0000256" key="7">
    <source>
        <dbReference type="ARBA" id="ARBA00022806"/>
    </source>
</evidence>
<evidence type="ECO:0000256" key="8">
    <source>
        <dbReference type="ARBA" id="ARBA00022840"/>
    </source>
</evidence>
<keyword evidence="10" id="KW-0446">Lipid-binding</keyword>
<evidence type="ECO:0000256" key="17">
    <source>
        <dbReference type="ARBA" id="ARBA00055412"/>
    </source>
</evidence>
<dbReference type="PANTHER" id="PTHR12873:SF0">
    <property type="entry name" value="TWINKLE MTDNA HELICASE"/>
    <property type="match status" value="1"/>
</dbReference>
<keyword evidence="23" id="KW-1185">Reference proteome</keyword>
<dbReference type="PROSITE" id="PS51199">
    <property type="entry name" value="SF4_HELICASE"/>
    <property type="match status" value="1"/>
</dbReference>
<dbReference type="CDD" id="cd01122">
    <property type="entry name" value="Twinkle_C"/>
    <property type="match status" value="1"/>
</dbReference>
<sequence length="694" mass="79716">MALKYLCPKMVPKLANNNLRQSIFTWNKHGQCDKNKIRRTLKIFDTCLSNPLTTNRFSSSIFHPIYSTLPTTIFGRQFTKNVEIQEEEVLTTPMIQKYLVEKGMKFEQGHACFVTMCPKVAKMKQIKNTDSERLFINMTTGHFVCHFCGKIGSWNNLVDNVLYLMENKRKKSVDCFHSVESVQSINDEPSLVTSGWKSTVPLNALPSNERQEIVQDFDYSKIQMSTFEKYQVQYDSTTRTIVFPYHNINNLRIGLKKITCKKEDNEFDVITISLKESFLPRTSPRGLFGWNMINDDTSEIVLTNSEVDAMAVFQDTKIAALALPKGYNVLPQEILPCLERFKRIIIWFGEDIRAWEAAKQFAKKLNNKRCYIIRPSADDPGPYKALKQGVKLLHILSKGKPMNHKSITVFSQLRQEVFSELAHIDQVSGVKWKRYTALNKILKGHRRGELTVFTGSTGSGKTTFISDYSLDLAMQGVNTLWGSFEISNIRLTKMLLTQFAQMNLSKNLDQFDYWANKIEELPMYFMTFHGHESIKRVIDTMGHAVYVHDIAHVVVDNLQFMMGSQGDYADRFHKQDQIVAAFRKFATQMNCHVTLVIHPRKEKDSEELTTASVFGSAKATQEADNVLILQDKRMMSLRGRKYLQITKNRFDGELGVMVLKFDPESLTFSVNEKQKKGGEQKEMTEKPDDTNVIV</sequence>
<reference evidence="22 23" key="1">
    <citation type="submission" date="2024-01" db="EMBL/GenBank/DDBJ databases">
        <title>The genome of the rayed Mediterranean limpet Patella caerulea (Linnaeus, 1758).</title>
        <authorList>
            <person name="Anh-Thu Weber A."/>
            <person name="Halstead-Nussloch G."/>
        </authorList>
    </citation>
    <scope>NUCLEOTIDE SEQUENCE [LARGE SCALE GENOMIC DNA]</scope>
    <source>
        <strain evidence="22">AATW-2023a</strain>
        <tissue evidence="22">Whole specimen</tissue>
    </source>
</reference>
<dbReference type="EC" id="5.6.2.3" evidence="15"/>
<dbReference type="PANTHER" id="PTHR12873">
    <property type="entry name" value="T7-LIKE MITOCHONDRIAL DNA HELICASE"/>
    <property type="match status" value="1"/>
</dbReference>
<dbReference type="InterPro" id="IPR007694">
    <property type="entry name" value="DNA_helicase_DnaB-like_C"/>
</dbReference>
<dbReference type="GO" id="GO:0003697">
    <property type="term" value="F:single-stranded DNA binding"/>
    <property type="evidence" value="ECO:0007669"/>
    <property type="project" value="InterPro"/>
</dbReference>
<dbReference type="Proteomes" id="UP001347796">
    <property type="component" value="Unassembled WGS sequence"/>
</dbReference>
<keyword evidence="9" id="KW-0809">Transit peptide</keyword>
<dbReference type="FunFam" id="3.40.1360.10:FF:000008">
    <property type="entry name" value="Mitochondrial helicase twinkle"/>
    <property type="match status" value="1"/>
</dbReference>
<keyword evidence="12" id="KW-0472">Membrane</keyword>
<keyword evidence="4" id="KW-0547">Nucleotide-binding</keyword>
<dbReference type="InterPro" id="IPR027032">
    <property type="entry name" value="Twinkle-like"/>
</dbReference>
<organism evidence="22 23">
    <name type="scientific">Patella caerulea</name>
    <name type="common">Rayed Mediterranean limpet</name>
    <dbReference type="NCBI Taxonomy" id="87958"/>
    <lineage>
        <taxon>Eukaryota</taxon>
        <taxon>Metazoa</taxon>
        <taxon>Spiralia</taxon>
        <taxon>Lophotrochozoa</taxon>
        <taxon>Mollusca</taxon>
        <taxon>Gastropoda</taxon>
        <taxon>Patellogastropoda</taxon>
        <taxon>Patelloidea</taxon>
        <taxon>Patellidae</taxon>
        <taxon>Patella</taxon>
    </lineage>
</organism>
<comment type="function">
    <text evidence="17">Mitochondrial helicase involved in mtDNA replication and repair. Might have a role in mtDNA repair. Has DNA strand separation activity needed to form a processive replication fork for leading strand synthesis which is catalyzed by the formation of a replisome complex with POLG and mtSDB. Preferentially unwinds DNA substrates with pre-existing 5'-and 3'- single-stranded tails but is also active on a 5'- flap substrate. Can dissociate the invading strand of immobile or mobile D-loop DNA structures irrespective of the single strand polarity of the third strand. In addition to its DNA strand separation activity, also has DNA strand annealing, DNA strand-exchange and DNA branch migration activities.</text>
</comment>
<comment type="caution">
    <text evidence="22">The sequence shown here is derived from an EMBL/GenBank/DDBJ whole genome shotgun (WGS) entry which is preliminary data.</text>
</comment>
<evidence type="ECO:0000256" key="11">
    <source>
        <dbReference type="ARBA" id="ARBA00023128"/>
    </source>
</evidence>
<evidence type="ECO:0000256" key="6">
    <source>
        <dbReference type="ARBA" id="ARBA00022801"/>
    </source>
</evidence>
<dbReference type="GO" id="GO:0005524">
    <property type="term" value="F:ATP binding"/>
    <property type="evidence" value="ECO:0007669"/>
    <property type="project" value="UniProtKB-KW"/>
</dbReference>
<evidence type="ECO:0000256" key="15">
    <source>
        <dbReference type="ARBA" id="ARBA00044969"/>
    </source>
</evidence>
<feature type="region of interest" description="Disordered" evidence="20">
    <location>
        <begin position="672"/>
        <end position="694"/>
    </location>
</feature>
<evidence type="ECO:0000256" key="14">
    <source>
        <dbReference type="ARBA" id="ARBA00023271"/>
    </source>
</evidence>
<evidence type="ECO:0000256" key="5">
    <source>
        <dbReference type="ARBA" id="ARBA00022792"/>
    </source>
</evidence>
<dbReference type="GO" id="GO:0043139">
    <property type="term" value="F:5'-3' DNA helicase activity"/>
    <property type="evidence" value="ECO:0007669"/>
    <property type="project" value="UniProtKB-EC"/>
</dbReference>
<evidence type="ECO:0000313" key="22">
    <source>
        <dbReference type="EMBL" id="KAK6165803.1"/>
    </source>
</evidence>
<dbReference type="AlphaFoldDB" id="A0AAN8G166"/>
<feature type="domain" description="SF4 helicase" evidence="21">
    <location>
        <begin position="424"/>
        <end position="675"/>
    </location>
</feature>
<evidence type="ECO:0000256" key="9">
    <source>
        <dbReference type="ARBA" id="ARBA00022946"/>
    </source>
</evidence>
<name>A0AAN8G166_PATCE</name>
<dbReference type="GO" id="GO:0008289">
    <property type="term" value="F:lipid binding"/>
    <property type="evidence" value="ECO:0007669"/>
    <property type="project" value="UniProtKB-KW"/>
</dbReference>
<evidence type="ECO:0000256" key="10">
    <source>
        <dbReference type="ARBA" id="ARBA00023121"/>
    </source>
</evidence>
<evidence type="ECO:0000256" key="12">
    <source>
        <dbReference type="ARBA" id="ARBA00023136"/>
    </source>
</evidence>
<keyword evidence="8" id="KW-0067">ATP-binding</keyword>
<evidence type="ECO:0000256" key="20">
    <source>
        <dbReference type="SAM" id="MobiDB-lite"/>
    </source>
</evidence>
<evidence type="ECO:0000256" key="2">
    <source>
        <dbReference type="ARBA" id="ARBA00004637"/>
    </source>
</evidence>
<keyword evidence="7" id="KW-0347">Helicase</keyword>
<keyword evidence="13" id="KW-0413">Isomerase</keyword>
<dbReference type="Pfam" id="PF13481">
    <property type="entry name" value="AAA_25"/>
    <property type="match status" value="1"/>
</dbReference>
<dbReference type="Gene3D" id="3.40.50.300">
    <property type="entry name" value="P-loop containing nucleotide triphosphate hydrolases"/>
    <property type="match status" value="1"/>
</dbReference>
<dbReference type="GO" id="GO:0042645">
    <property type="term" value="C:mitochondrial nucleoid"/>
    <property type="evidence" value="ECO:0007669"/>
    <property type="project" value="UniProtKB-SubCell"/>
</dbReference>
<dbReference type="FunFam" id="3.40.50.300:FF:000845">
    <property type="entry name" value="Mitochondrial helicase twinkle"/>
    <property type="match status" value="1"/>
</dbReference>
<evidence type="ECO:0000259" key="21">
    <source>
        <dbReference type="PROSITE" id="PS51199"/>
    </source>
</evidence>
<dbReference type="GO" id="GO:0016787">
    <property type="term" value="F:hydrolase activity"/>
    <property type="evidence" value="ECO:0007669"/>
    <property type="project" value="UniProtKB-KW"/>
</dbReference>
<proteinExistence type="predicted"/>
<dbReference type="SUPFAM" id="SSF56731">
    <property type="entry name" value="DNA primase core"/>
    <property type="match status" value="1"/>
</dbReference>
<dbReference type="Gene3D" id="3.40.1360.10">
    <property type="match status" value="1"/>
</dbReference>
<dbReference type="GO" id="GO:0005743">
    <property type="term" value="C:mitochondrial inner membrane"/>
    <property type="evidence" value="ECO:0007669"/>
    <property type="project" value="UniProtKB-SubCell"/>
</dbReference>
<evidence type="ECO:0000256" key="3">
    <source>
        <dbReference type="ARBA" id="ARBA00022705"/>
    </source>
</evidence>
<evidence type="ECO:0000256" key="1">
    <source>
        <dbReference type="ARBA" id="ARBA00004436"/>
    </source>
</evidence>
<keyword evidence="6" id="KW-0378">Hydrolase</keyword>
<evidence type="ECO:0000313" key="23">
    <source>
        <dbReference type="Proteomes" id="UP001347796"/>
    </source>
</evidence>
<evidence type="ECO:0000256" key="13">
    <source>
        <dbReference type="ARBA" id="ARBA00023235"/>
    </source>
</evidence>